<dbReference type="GO" id="GO:0008157">
    <property type="term" value="F:protein phosphatase 1 binding"/>
    <property type="evidence" value="ECO:0007669"/>
    <property type="project" value="TreeGrafter"/>
</dbReference>
<dbReference type="PANTHER" id="PTHR12307">
    <property type="entry name" value="PROTEIN PHOSPHATASE 1 REGULATORY SUBUNIT"/>
    <property type="match status" value="1"/>
</dbReference>
<feature type="compositionally biased region" description="Basic and acidic residues" evidence="1">
    <location>
        <begin position="49"/>
        <end position="75"/>
    </location>
</feature>
<dbReference type="GO" id="GO:0005979">
    <property type="term" value="P:regulation of glycogen biosynthetic process"/>
    <property type="evidence" value="ECO:0007669"/>
    <property type="project" value="TreeGrafter"/>
</dbReference>
<dbReference type="PANTHER" id="PTHR12307:SF53">
    <property type="entry name" value="PROTEIN PHOSPHATASE 1 REGULATORY SUBUNIT"/>
    <property type="match status" value="1"/>
</dbReference>
<dbReference type="OrthoDB" id="8942186at2759"/>
<dbReference type="GO" id="GO:0000164">
    <property type="term" value="C:protein phosphatase type 1 complex"/>
    <property type="evidence" value="ECO:0007669"/>
    <property type="project" value="TreeGrafter"/>
</dbReference>
<dbReference type="GO" id="GO:2001069">
    <property type="term" value="F:glycogen binding"/>
    <property type="evidence" value="ECO:0007669"/>
    <property type="project" value="TreeGrafter"/>
</dbReference>
<dbReference type="Gene3D" id="2.60.40.2440">
    <property type="entry name" value="Carbohydrate binding type-21 domain"/>
    <property type="match status" value="1"/>
</dbReference>
<dbReference type="InterPro" id="IPR050782">
    <property type="entry name" value="PP1_regulatory_subunit_3"/>
</dbReference>
<dbReference type="AlphaFoldDB" id="A0A8X6H570"/>
<keyword evidence="4" id="KW-1185">Reference proteome</keyword>
<evidence type="ECO:0000313" key="4">
    <source>
        <dbReference type="Proteomes" id="UP000887116"/>
    </source>
</evidence>
<proteinExistence type="predicted"/>
<dbReference type="Proteomes" id="UP000887116">
    <property type="component" value="Unassembled WGS sequence"/>
</dbReference>
<evidence type="ECO:0000256" key="1">
    <source>
        <dbReference type="SAM" id="MobiDB-lite"/>
    </source>
</evidence>
<protein>
    <submittedName>
        <fullName evidence="3">Glycogen-binding subunit 76A</fullName>
    </submittedName>
</protein>
<dbReference type="InterPro" id="IPR005036">
    <property type="entry name" value="CBM21_dom"/>
</dbReference>
<accession>A0A8X6H570</accession>
<gene>
    <name evidence="3" type="primary">Gbs-76A</name>
    <name evidence="3" type="ORF">TNCT_321661</name>
</gene>
<dbReference type="EMBL" id="BMAO01024604">
    <property type="protein sequence ID" value="GFQ96418.1"/>
    <property type="molecule type" value="Genomic_DNA"/>
</dbReference>
<sequence length="294" mass="33417">MLFPHVGSNTKDKLKKLKPRNSLLLDVHGEIHNSSSSDILIVIDENNEPENKSESHSSQKDNSENGEENAKESSSEGRTVLSPPKDPRMVRSSSLKLEKESPGTSREKKMVRFADALGLDLADVHVFGQDEDLPNVPSSAFYDLVGCNKPKSKDDFLNESYTFTPQFEQPGSDAYFLEKVKQEKVCLENVLVEGLKVTGVVRILNIGYEKKVLARYTTNHWMSFTDHTAEYVPRSSDELTDKFKFTIYPRFMQPGSKLSLVVKYEVNSDEFWDNNQGKNYSLMCEVKKDPHQNR</sequence>
<reference evidence="3" key="1">
    <citation type="submission" date="2020-07" db="EMBL/GenBank/DDBJ databases">
        <title>Multicomponent nature underlies the extraordinary mechanical properties of spider dragline silk.</title>
        <authorList>
            <person name="Kono N."/>
            <person name="Nakamura H."/>
            <person name="Mori M."/>
            <person name="Yoshida Y."/>
            <person name="Ohtoshi R."/>
            <person name="Malay A.D."/>
            <person name="Moran D.A.P."/>
            <person name="Tomita M."/>
            <person name="Numata K."/>
            <person name="Arakawa K."/>
        </authorList>
    </citation>
    <scope>NUCLEOTIDE SEQUENCE</scope>
</reference>
<dbReference type="Pfam" id="PF03370">
    <property type="entry name" value="CBM_21"/>
    <property type="match status" value="1"/>
</dbReference>
<evidence type="ECO:0000313" key="3">
    <source>
        <dbReference type="EMBL" id="GFQ96418.1"/>
    </source>
</evidence>
<feature type="compositionally biased region" description="Basic and acidic residues" evidence="1">
    <location>
        <begin position="96"/>
        <end position="107"/>
    </location>
</feature>
<comment type="caution">
    <text evidence="3">The sequence shown here is derived from an EMBL/GenBank/DDBJ whole genome shotgun (WGS) entry which is preliminary data.</text>
</comment>
<evidence type="ECO:0000259" key="2">
    <source>
        <dbReference type="PROSITE" id="PS51159"/>
    </source>
</evidence>
<organism evidence="3 4">
    <name type="scientific">Trichonephila clavata</name>
    <name type="common">Joro spider</name>
    <name type="synonym">Nephila clavata</name>
    <dbReference type="NCBI Taxonomy" id="2740835"/>
    <lineage>
        <taxon>Eukaryota</taxon>
        <taxon>Metazoa</taxon>
        <taxon>Ecdysozoa</taxon>
        <taxon>Arthropoda</taxon>
        <taxon>Chelicerata</taxon>
        <taxon>Arachnida</taxon>
        <taxon>Araneae</taxon>
        <taxon>Araneomorphae</taxon>
        <taxon>Entelegynae</taxon>
        <taxon>Araneoidea</taxon>
        <taxon>Nephilidae</taxon>
        <taxon>Trichonephila</taxon>
    </lineage>
</organism>
<dbReference type="PROSITE" id="PS51159">
    <property type="entry name" value="CBM21"/>
    <property type="match status" value="1"/>
</dbReference>
<dbReference type="InterPro" id="IPR038175">
    <property type="entry name" value="CBM21_dom_sf"/>
</dbReference>
<feature type="region of interest" description="Disordered" evidence="1">
    <location>
        <begin position="36"/>
        <end position="107"/>
    </location>
</feature>
<feature type="domain" description="CBM21" evidence="2">
    <location>
        <begin position="177"/>
        <end position="283"/>
    </location>
</feature>
<name>A0A8X6H570_TRICU</name>